<organism evidence="3">
    <name type="scientific">Candidatus Enterococcus mansonii</name>
    <dbReference type="NCBI Taxonomy" id="1834181"/>
    <lineage>
        <taxon>Bacteria</taxon>
        <taxon>Bacillati</taxon>
        <taxon>Bacillota</taxon>
        <taxon>Bacilli</taxon>
        <taxon>Lactobacillales</taxon>
        <taxon>Enterococcaceae</taxon>
        <taxon>Enterococcus</taxon>
    </lineage>
</organism>
<dbReference type="AlphaFoldDB" id="A0A242CIH6"/>
<sequence>MIDIVELKSDGVLVYPKTHANAVEGLTTIKGEKGDTGPAGPVGPKGATGATGPQGVKGSTGATGPQGPAGLNATTTTAATQTANGLMSAADKKKLDTLPTITFNKVGSV</sequence>
<reference evidence="2 4" key="2">
    <citation type="submission" date="2018-07" db="EMBL/GenBank/DDBJ databases">
        <title>The Genome Sequence of Enterococcus sp. DIV0659b.</title>
        <authorList>
            <consortium name="The Broad Institute Genomics Platform"/>
            <consortium name="The Broad Institute Genomic Center for Infectious Diseases"/>
            <person name="Earl A."/>
            <person name="Manson A."/>
            <person name="Schwartman J."/>
            <person name="Gilmore M."/>
            <person name="Abouelleil A."/>
            <person name="Cao P."/>
            <person name="Chapman S."/>
            <person name="Cusick C."/>
            <person name="Shea T."/>
            <person name="Young S."/>
            <person name="Neafsey D."/>
            <person name="Nusbaum C."/>
            <person name="Birren B."/>
        </authorList>
    </citation>
    <scope>NUCLEOTIDE SEQUENCE [LARGE SCALE GENOMIC DNA]</scope>
    <source>
        <strain evidence="2 4">4G2_DIV0659</strain>
    </source>
</reference>
<protein>
    <recommendedName>
        <fullName evidence="5">Collagen-like protein</fullName>
    </recommendedName>
</protein>
<evidence type="ECO:0008006" key="5">
    <source>
        <dbReference type="Google" id="ProtNLM"/>
    </source>
</evidence>
<gene>
    <name evidence="3" type="ORF">A5880_000261</name>
    <name evidence="2" type="ORF">A5880_002359</name>
</gene>
<dbReference type="EMBL" id="NGLE02000001">
    <property type="protein sequence ID" value="MEI5994773.1"/>
    <property type="molecule type" value="Genomic_DNA"/>
</dbReference>
<accession>A0A242CIH6</accession>
<proteinExistence type="predicted"/>
<evidence type="ECO:0000313" key="4">
    <source>
        <dbReference type="Proteomes" id="UP000195139"/>
    </source>
</evidence>
<reference evidence="3" key="1">
    <citation type="submission" date="2017-05" db="EMBL/GenBank/DDBJ databases">
        <title>The Genome Sequence of Enterococcus sp. 4G2_DIV0659.</title>
        <authorList>
            <consortium name="The Broad Institute Genomics Platform"/>
            <consortium name="The Broad Institute Genomic Center for Infectious Diseases"/>
            <person name="Earl A."/>
            <person name="Manson A."/>
            <person name="Schwartman J."/>
            <person name="Gilmore M."/>
            <person name="Abouelleil A."/>
            <person name="Cao P."/>
            <person name="Chapman S."/>
            <person name="Cusick C."/>
            <person name="Shea T."/>
            <person name="Young S."/>
            <person name="Neafsey D."/>
            <person name="Nusbaum C."/>
            <person name="Birren B."/>
        </authorList>
    </citation>
    <scope>NUCLEOTIDE SEQUENCE [LARGE SCALE GENOMIC DNA]</scope>
    <source>
        <strain evidence="3">4G2_DIV0659</strain>
    </source>
</reference>
<keyword evidence="4" id="KW-1185">Reference proteome</keyword>
<dbReference type="RefSeq" id="WP_086329224.1">
    <property type="nucleotide sequence ID" value="NZ_NGLE02000001.1"/>
</dbReference>
<dbReference type="EMBL" id="NGLE01000001">
    <property type="protein sequence ID" value="OTO09582.1"/>
    <property type="molecule type" value="Genomic_DNA"/>
</dbReference>
<feature type="region of interest" description="Disordered" evidence="1">
    <location>
        <begin position="28"/>
        <end position="77"/>
    </location>
</feature>
<dbReference type="OrthoDB" id="2194742at2"/>
<dbReference type="Proteomes" id="UP000195139">
    <property type="component" value="Unassembled WGS sequence"/>
</dbReference>
<evidence type="ECO:0000313" key="2">
    <source>
        <dbReference type="EMBL" id="MEI5994773.1"/>
    </source>
</evidence>
<dbReference type="STRING" id="1834181.A5880_000261"/>
<comment type="caution">
    <text evidence="3">The sequence shown here is derived from an EMBL/GenBank/DDBJ whole genome shotgun (WGS) entry which is preliminary data.</text>
</comment>
<evidence type="ECO:0000256" key="1">
    <source>
        <dbReference type="SAM" id="MobiDB-lite"/>
    </source>
</evidence>
<dbReference type="Pfam" id="PF01391">
    <property type="entry name" value="Collagen"/>
    <property type="match status" value="1"/>
</dbReference>
<evidence type="ECO:0000313" key="3">
    <source>
        <dbReference type="EMBL" id="OTO09582.1"/>
    </source>
</evidence>
<dbReference type="InterPro" id="IPR008160">
    <property type="entry name" value="Collagen"/>
</dbReference>
<name>A0A242CIH6_9ENTE</name>